<dbReference type="eggNOG" id="arCOG06033">
    <property type="taxonomic scope" value="Archaea"/>
</dbReference>
<name>A3MXJ4_PYRCJ</name>
<organism evidence="2 3">
    <name type="scientific">Pyrobaculum calidifontis (strain DSM 21063 / JCM 11548 / VA1)</name>
    <dbReference type="NCBI Taxonomy" id="410359"/>
    <lineage>
        <taxon>Archaea</taxon>
        <taxon>Thermoproteota</taxon>
        <taxon>Thermoprotei</taxon>
        <taxon>Thermoproteales</taxon>
        <taxon>Thermoproteaceae</taxon>
        <taxon>Pyrobaculum</taxon>
    </lineage>
</organism>
<dbReference type="KEGG" id="pcl:Pcal_1945"/>
<dbReference type="GeneID" id="4908404"/>
<accession>A3MXJ4</accession>
<evidence type="ECO:0000256" key="1">
    <source>
        <dbReference type="SAM" id="Phobius"/>
    </source>
</evidence>
<gene>
    <name evidence="2" type="ordered locus">Pcal_1945</name>
</gene>
<reference evidence="2" key="1">
    <citation type="submission" date="2007-02" db="EMBL/GenBank/DDBJ databases">
        <title>Complete sequence of Pyrobaculum calidifontis JCM 11548.</title>
        <authorList>
            <consortium name="US DOE Joint Genome Institute"/>
            <person name="Copeland A."/>
            <person name="Lucas S."/>
            <person name="Lapidus A."/>
            <person name="Barry K."/>
            <person name="Glavina del Rio T."/>
            <person name="Dalin E."/>
            <person name="Tice H."/>
            <person name="Pitluck S."/>
            <person name="Chain P."/>
            <person name="Malfatti S."/>
            <person name="Shin M."/>
            <person name="Vergez L."/>
            <person name="Schmutz J."/>
            <person name="Larimer F."/>
            <person name="Land M."/>
            <person name="Hauser L."/>
            <person name="Kyrpides N."/>
            <person name="Mikhailova N."/>
            <person name="Cozen A.E."/>
            <person name="Fitz-Gibbon S.T."/>
            <person name="House C.H."/>
            <person name="Saltikov C."/>
            <person name="Lowe T.M."/>
            <person name="Richardson P."/>
        </authorList>
    </citation>
    <scope>NUCLEOTIDE SEQUENCE [LARGE SCALE GENOMIC DNA]</scope>
    <source>
        <strain evidence="2">JCM 11548</strain>
    </source>
</reference>
<keyword evidence="1" id="KW-1133">Transmembrane helix</keyword>
<proteinExistence type="predicted"/>
<protein>
    <submittedName>
        <fullName evidence="2">Respiratory chain protein</fullName>
    </submittedName>
</protein>
<evidence type="ECO:0000313" key="3">
    <source>
        <dbReference type="Proteomes" id="UP000001431"/>
    </source>
</evidence>
<keyword evidence="1" id="KW-0812">Transmembrane</keyword>
<keyword evidence="1" id="KW-0472">Membrane</keyword>
<dbReference type="EMBL" id="CP000561">
    <property type="protein sequence ID" value="ABO09361.1"/>
    <property type="molecule type" value="Genomic_DNA"/>
</dbReference>
<feature type="transmembrane region" description="Helical" evidence="1">
    <location>
        <begin position="45"/>
        <end position="67"/>
    </location>
</feature>
<keyword evidence="3" id="KW-1185">Reference proteome</keyword>
<evidence type="ECO:0000313" key="2">
    <source>
        <dbReference type="EMBL" id="ABO09361.1"/>
    </source>
</evidence>
<feature type="transmembrane region" description="Helical" evidence="1">
    <location>
        <begin position="7"/>
        <end position="25"/>
    </location>
</feature>
<sequence>MFSKKDYLLLTAVCTLVLLAWLYVVNFGKPPFEPASYISQVIFDAYTAVVVAAGVVASIFIGAMVYFTVKFRAGDHGEGEGP</sequence>
<dbReference type="RefSeq" id="WP_011850619.1">
    <property type="nucleotide sequence ID" value="NC_009073.1"/>
</dbReference>
<dbReference type="AlphaFoldDB" id="A3MXJ4"/>
<dbReference type="HOGENOM" id="CLU_2550407_0_0_2"/>
<dbReference type="Proteomes" id="UP000001431">
    <property type="component" value="Chromosome"/>
</dbReference>
<dbReference type="STRING" id="410359.Pcal_1945"/>